<evidence type="ECO:0000313" key="2">
    <source>
        <dbReference type="Proteomes" id="UP000059680"/>
    </source>
</evidence>
<reference evidence="2" key="1">
    <citation type="journal article" date="2005" name="Nature">
        <title>The map-based sequence of the rice genome.</title>
        <authorList>
            <consortium name="International rice genome sequencing project (IRGSP)"/>
            <person name="Matsumoto T."/>
            <person name="Wu J."/>
            <person name="Kanamori H."/>
            <person name="Katayose Y."/>
            <person name="Fujisawa M."/>
            <person name="Namiki N."/>
            <person name="Mizuno H."/>
            <person name="Yamamoto K."/>
            <person name="Antonio B.A."/>
            <person name="Baba T."/>
            <person name="Sakata K."/>
            <person name="Nagamura Y."/>
            <person name="Aoki H."/>
            <person name="Arikawa K."/>
            <person name="Arita K."/>
            <person name="Bito T."/>
            <person name="Chiden Y."/>
            <person name="Fujitsuka N."/>
            <person name="Fukunaka R."/>
            <person name="Hamada M."/>
            <person name="Harada C."/>
            <person name="Hayashi A."/>
            <person name="Hijishita S."/>
            <person name="Honda M."/>
            <person name="Hosokawa S."/>
            <person name="Ichikawa Y."/>
            <person name="Idonuma A."/>
            <person name="Iijima M."/>
            <person name="Ikeda M."/>
            <person name="Ikeno M."/>
            <person name="Ito K."/>
            <person name="Ito S."/>
            <person name="Ito T."/>
            <person name="Ito Y."/>
            <person name="Ito Y."/>
            <person name="Iwabuchi A."/>
            <person name="Kamiya K."/>
            <person name="Karasawa W."/>
            <person name="Kurita K."/>
            <person name="Katagiri S."/>
            <person name="Kikuta A."/>
            <person name="Kobayashi H."/>
            <person name="Kobayashi N."/>
            <person name="Machita K."/>
            <person name="Maehara T."/>
            <person name="Masukawa M."/>
            <person name="Mizubayashi T."/>
            <person name="Mukai Y."/>
            <person name="Nagasaki H."/>
            <person name="Nagata Y."/>
            <person name="Naito S."/>
            <person name="Nakashima M."/>
            <person name="Nakama Y."/>
            <person name="Nakamichi Y."/>
            <person name="Nakamura M."/>
            <person name="Meguro A."/>
            <person name="Negishi M."/>
            <person name="Ohta I."/>
            <person name="Ohta T."/>
            <person name="Okamoto M."/>
            <person name="Ono N."/>
            <person name="Saji S."/>
            <person name="Sakaguchi M."/>
            <person name="Sakai K."/>
            <person name="Shibata M."/>
            <person name="Shimokawa T."/>
            <person name="Song J."/>
            <person name="Takazaki Y."/>
            <person name="Terasawa K."/>
            <person name="Tsugane M."/>
            <person name="Tsuji K."/>
            <person name="Ueda S."/>
            <person name="Waki K."/>
            <person name="Yamagata H."/>
            <person name="Yamamoto M."/>
            <person name="Yamamoto S."/>
            <person name="Yamane H."/>
            <person name="Yoshiki S."/>
            <person name="Yoshihara R."/>
            <person name="Yukawa K."/>
            <person name="Zhong H."/>
            <person name="Yano M."/>
            <person name="Yuan Q."/>
            <person name="Ouyang S."/>
            <person name="Liu J."/>
            <person name="Jones K.M."/>
            <person name="Gansberger K."/>
            <person name="Moffat K."/>
            <person name="Hill J."/>
            <person name="Bera J."/>
            <person name="Fadrosh D."/>
            <person name="Jin S."/>
            <person name="Johri S."/>
            <person name="Kim M."/>
            <person name="Overton L."/>
            <person name="Reardon M."/>
            <person name="Tsitrin T."/>
            <person name="Vuong H."/>
            <person name="Weaver B."/>
            <person name="Ciecko A."/>
            <person name="Tallon L."/>
            <person name="Jackson J."/>
            <person name="Pai G."/>
            <person name="Aken S.V."/>
            <person name="Utterback T."/>
            <person name="Reidmuller S."/>
            <person name="Feldblyum T."/>
            <person name="Hsiao J."/>
            <person name="Zismann V."/>
            <person name="Iobst S."/>
            <person name="de Vazeille A.R."/>
            <person name="Buell C.R."/>
            <person name="Ying K."/>
            <person name="Li Y."/>
            <person name="Lu T."/>
            <person name="Huang Y."/>
            <person name="Zhao Q."/>
            <person name="Feng Q."/>
            <person name="Zhang L."/>
            <person name="Zhu J."/>
            <person name="Weng Q."/>
            <person name="Mu J."/>
            <person name="Lu Y."/>
            <person name="Fan D."/>
            <person name="Liu Y."/>
            <person name="Guan J."/>
            <person name="Zhang Y."/>
            <person name="Yu S."/>
            <person name="Liu X."/>
            <person name="Zhang Y."/>
            <person name="Hong G."/>
            <person name="Han B."/>
            <person name="Choisne N."/>
            <person name="Demange N."/>
            <person name="Orjeda G."/>
            <person name="Samain S."/>
            <person name="Cattolico L."/>
            <person name="Pelletier E."/>
            <person name="Couloux A."/>
            <person name="Segurens B."/>
            <person name="Wincker P."/>
            <person name="D'Hont A."/>
            <person name="Scarpelli C."/>
            <person name="Weissenbach J."/>
            <person name="Salanoubat M."/>
            <person name="Quetier F."/>
            <person name="Yu Y."/>
            <person name="Kim H.R."/>
            <person name="Rambo T."/>
            <person name="Currie J."/>
            <person name="Collura K."/>
            <person name="Luo M."/>
            <person name="Yang T."/>
            <person name="Ammiraju J.S.S."/>
            <person name="Engler F."/>
            <person name="Soderlund C."/>
            <person name="Wing R.A."/>
            <person name="Palmer L.E."/>
            <person name="de la Bastide M."/>
            <person name="Spiegel L."/>
            <person name="Nascimento L."/>
            <person name="Zutavern T."/>
            <person name="O'Shaughnessy A."/>
            <person name="Dike S."/>
            <person name="Dedhia N."/>
            <person name="Preston R."/>
            <person name="Balija V."/>
            <person name="McCombie W.R."/>
            <person name="Chow T."/>
            <person name="Chen H."/>
            <person name="Chung M."/>
            <person name="Chen C."/>
            <person name="Shaw J."/>
            <person name="Wu H."/>
            <person name="Hsiao K."/>
            <person name="Chao Y."/>
            <person name="Chu M."/>
            <person name="Cheng C."/>
            <person name="Hour A."/>
            <person name="Lee P."/>
            <person name="Lin S."/>
            <person name="Lin Y."/>
            <person name="Liou J."/>
            <person name="Liu S."/>
            <person name="Hsing Y."/>
            <person name="Raghuvanshi S."/>
            <person name="Mohanty A."/>
            <person name="Bharti A.K."/>
            <person name="Gaur A."/>
            <person name="Gupta V."/>
            <person name="Kumar D."/>
            <person name="Ravi V."/>
            <person name="Vij S."/>
            <person name="Kapur A."/>
            <person name="Khurana P."/>
            <person name="Khurana P."/>
            <person name="Khurana J.P."/>
            <person name="Tyagi A.K."/>
            <person name="Gaikwad K."/>
            <person name="Singh A."/>
            <person name="Dalal V."/>
            <person name="Srivastava S."/>
            <person name="Dixit A."/>
            <person name="Pal A.K."/>
            <person name="Ghazi I.A."/>
            <person name="Yadav M."/>
            <person name="Pandit A."/>
            <person name="Bhargava A."/>
            <person name="Sureshbabu K."/>
            <person name="Batra K."/>
            <person name="Sharma T.R."/>
            <person name="Mohapatra T."/>
            <person name="Singh N.K."/>
            <person name="Messing J."/>
            <person name="Nelson A.B."/>
            <person name="Fuks G."/>
            <person name="Kavchok S."/>
            <person name="Keizer G."/>
            <person name="Linton E."/>
            <person name="Llaca V."/>
            <person name="Song R."/>
            <person name="Tanyolac B."/>
            <person name="Young S."/>
            <person name="Ho-Il K."/>
            <person name="Hahn J.H."/>
            <person name="Sangsakoo G."/>
            <person name="Vanavichit A."/>
            <person name="de Mattos Luiz.A.T."/>
            <person name="Zimmer P.D."/>
            <person name="Malone G."/>
            <person name="Dellagostin O."/>
            <person name="de Oliveira A.C."/>
            <person name="Bevan M."/>
            <person name="Bancroft I."/>
            <person name="Minx P."/>
            <person name="Cordum H."/>
            <person name="Wilson R."/>
            <person name="Cheng Z."/>
            <person name="Jin W."/>
            <person name="Jiang J."/>
            <person name="Leong S.A."/>
            <person name="Iwama H."/>
            <person name="Gojobori T."/>
            <person name="Itoh T."/>
            <person name="Niimura Y."/>
            <person name="Fujii Y."/>
            <person name="Habara T."/>
            <person name="Sakai H."/>
            <person name="Sato Y."/>
            <person name="Wilson G."/>
            <person name="Kumar K."/>
            <person name="McCouch S."/>
            <person name="Juretic N."/>
            <person name="Hoen D."/>
            <person name="Wright S."/>
            <person name="Bruskiewich R."/>
            <person name="Bureau T."/>
            <person name="Miyao A."/>
            <person name="Hirochika H."/>
            <person name="Nishikawa T."/>
            <person name="Kadowaki K."/>
            <person name="Sugiura M."/>
            <person name="Burr B."/>
            <person name="Sasaki T."/>
        </authorList>
    </citation>
    <scope>NUCLEOTIDE SEQUENCE [LARGE SCALE GENOMIC DNA]</scope>
    <source>
        <strain evidence="2">cv. Nipponbare</strain>
    </source>
</reference>
<dbReference type="EMBL" id="AP014959">
    <property type="protein sequence ID" value="BAS82491.1"/>
    <property type="molecule type" value="Genomic_DNA"/>
</dbReference>
<accession>A0A0P0VTH0</accession>
<sequence>MPKKERVRMDGPFLSPEKLRHRCMSMTLCFRIAASLALTNGGSSFTKGSDVPLLLLVGLCAGFTVQQSITDQHLTIANSQYKVTNGSTINSKEIIGRPPCHVRLTSPRSCNHLNKSMAVAVINFQNGCHIPTSVTIIWSTEYSNNFLFLYPNYILP</sequence>
<dbReference type="PaxDb" id="39947-A0A0P0VTH0"/>
<name>A0A0P0VTH0_ORYSJ</name>
<dbReference type="Proteomes" id="UP000059680">
    <property type="component" value="Chromosome 3"/>
</dbReference>
<organism evidence="1 2">
    <name type="scientific">Oryza sativa subsp. japonica</name>
    <name type="common">Rice</name>
    <dbReference type="NCBI Taxonomy" id="39947"/>
    <lineage>
        <taxon>Eukaryota</taxon>
        <taxon>Viridiplantae</taxon>
        <taxon>Streptophyta</taxon>
        <taxon>Embryophyta</taxon>
        <taxon>Tracheophyta</taxon>
        <taxon>Spermatophyta</taxon>
        <taxon>Magnoliopsida</taxon>
        <taxon>Liliopsida</taxon>
        <taxon>Poales</taxon>
        <taxon>Poaceae</taxon>
        <taxon>BOP clade</taxon>
        <taxon>Oryzoideae</taxon>
        <taxon>Oryzeae</taxon>
        <taxon>Oryzinae</taxon>
        <taxon>Oryza</taxon>
        <taxon>Oryza sativa</taxon>
    </lineage>
</organism>
<gene>
    <name evidence="1" type="ordered locus">Os03g0167750</name>
    <name evidence="1" type="ORF">OSNPB_030167750</name>
</gene>
<reference evidence="1 2" key="3">
    <citation type="journal article" date="2013" name="Rice">
        <title>Improvement of the Oryza sativa Nipponbare reference genome using next generation sequence and optical map data.</title>
        <authorList>
            <person name="Kawahara Y."/>
            <person name="de la Bastide M."/>
            <person name="Hamilton J.P."/>
            <person name="Kanamori H."/>
            <person name="McCombie W.R."/>
            <person name="Ouyang S."/>
            <person name="Schwartz D.C."/>
            <person name="Tanaka T."/>
            <person name="Wu J."/>
            <person name="Zhou S."/>
            <person name="Childs K.L."/>
            <person name="Davidson R.M."/>
            <person name="Lin H."/>
            <person name="Quesada-Ocampo L."/>
            <person name="Vaillancourt B."/>
            <person name="Sakai H."/>
            <person name="Lee S.S."/>
            <person name="Kim J."/>
            <person name="Numa H."/>
            <person name="Itoh T."/>
            <person name="Buell C.R."/>
            <person name="Matsumoto T."/>
        </authorList>
    </citation>
    <scope>NUCLEOTIDE SEQUENCE [LARGE SCALE GENOMIC DNA]</scope>
    <source>
        <strain evidence="2">cv. Nipponbare</strain>
    </source>
</reference>
<dbReference type="Gramene" id="Os03t0167750-00">
    <property type="protein sequence ID" value="Os03t0167750-00"/>
    <property type="gene ID" value="Os03g0167750"/>
</dbReference>
<protein>
    <submittedName>
        <fullName evidence="1">Os03g0167750 protein</fullName>
    </submittedName>
</protein>
<keyword evidence="2" id="KW-1185">Reference proteome</keyword>
<proteinExistence type="predicted"/>
<evidence type="ECO:0000313" key="1">
    <source>
        <dbReference type="EMBL" id="BAS82491.1"/>
    </source>
</evidence>
<dbReference type="AlphaFoldDB" id="A0A0P0VTH0"/>
<dbReference type="InParanoid" id="A0A0P0VTH0"/>
<reference evidence="1 2" key="2">
    <citation type="journal article" date="2013" name="Plant Cell Physiol.">
        <title>Rice Annotation Project Database (RAP-DB): an integrative and interactive database for rice genomics.</title>
        <authorList>
            <person name="Sakai H."/>
            <person name="Lee S.S."/>
            <person name="Tanaka T."/>
            <person name="Numa H."/>
            <person name="Kim J."/>
            <person name="Kawahara Y."/>
            <person name="Wakimoto H."/>
            <person name="Yang C.C."/>
            <person name="Iwamoto M."/>
            <person name="Abe T."/>
            <person name="Yamada Y."/>
            <person name="Muto A."/>
            <person name="Inokuchi H."/>
            <person name="Ikemura T."/>
            <person name="Matsumoto T."/>
            <person name="Sasaki T."/>
            <person name="Itoh T."/>
        </authorList>
    </citation>
    <scope>NUCLEOTIDE SEQUENCE [LARGE SCALE GENOMIC DNA]</scope>
    <source>
        <strain evidence="2">cv. Nipponbare</strain>
    </source>
</reference>